<reference evidence="2" key="1">
    <citation type="submission" date="2021-01" db="EMBL/GenBank/DDBJ databases">
        <title>A chromosome-scale assembly of European eel, Anguilla anguilla.</title>
        <authorList>
            <person name="Henkel C."/>
            <person name="Jong-Raadsen S.A."/>
            <person name="Dufour S."/>
            <person name="Weltzien F.-A."/>
            <person name="Palstra A.P."/>
            <person name="Pelster B."/>
            <person name="Spaink H.P."/>
            <person name="Van Den Thillart G.E."/>
            <person name="Jansen H."/>
            <person name="Zahm M."/>
            <person name="Klopp C."/>
            <person name="Cedric C."/>
            <person name="Louis A."/>
            <person name="Berthelot C."/>
            <person name="Parey E."/>
            <person name="Roest Crollius H."/>
            <person name="Montfort J."/>
            <person name="Robinson-Rechavi M."/>
            <person name="Bucao C."/>
            <person name="Bouchez O."/>
            <person name="Gislard M."/>
            <person name="Lluch J."/>
            <person name="Milhes M."/>
            <person name="Lampietro C."/>
            <person name="Lopez Roques C."/>
            <person name="Donnadieu C."/>
            <person name="Braasch I."/>
            <person name="Desvignes T."/>
            <person name="Postlethwait J."/>
            <person name="Bobe J."/>
            <person name="Guiguen Y."/>
            <person name="Dirks R."/>
        </authorList>
    </citation>
    <scope>NUCLEOTIDE SEQUENCE</scope>
    <source>
        <strain evidence="2">Tag_6206</strain>
        <tissue evidence="2">Liver</tissue>
    </source>
</reference>
<organism evidence="2 3">
    <name type="scientific">Anguilla anguilla</name>
    <name type="common">European freshwater eel</name>
    <name type="synonym">Muraena anguilla</name>
    <dbReference type="NCBI Taxonomy" id="7936"/>
    <lineage>
        <taxon>Eukaryota</taxon>
        <taxon>Metazoa</taxon>
        <taxon>Chordata</taxon>
        <taxon>Craniata</taxon>
        <taxon>Vertebrata</taxon>
        <taxon>Euteleostomi</taxon>
        <taxon>Actinopterygii</taxon>
        <taxon>Neopterygii</taxon>
        <taxon>Teleostei</taxon>
        <taxon>Anguilliformes</taxon>
        <taxon>Anguillidae</taxon>
        <taxon>Anguilla</taxon>
    </lineage>
</organism>
<sequence length="94" mass="10477">MECMGSGRPTRSKLKRLCSSCGWALWDAGIAKQQRRTRAKRLLGGTGNERQHGAPLPASGARRAPPPAPATGTRARDRPRPLWPPCRRRRRRTP</sequence>
<feature type="region of interest" description="Disordered" evidence="1">
    <location>
        <begin position="37"/>
        <end position="94"/>
    </location>
</feature>
<name>A0A9D3RRU7_ANGAN</name>
<protein>
    <submittedName>
        <fullName evidence="2">Uncharacterized protein</fullName>
    </submittedName>
</protein>
<gene>
    <name evidence="2" type="ORF">ANANG_G00190760</name>
</gene>
<feature type="compositionally biased region" description="Low complexity" evidence="1">
    <location>
        <begin position="53"/>
        <end position="63"/>
    </location>
</feature>
<evidence type="ECO:0000313" key="3">
    <source>
        <dbReference type="Proteomes" id="UP001044222"/>
    </source>
</evidence>
<dbReference type="EMBL" id="JAFIRN010000010">
    <property type="protein sequence ID" value="KAG5840628.1"/>
    <property type="molecule type" value="Genomic_DNA"/>
</dbReference>
<keyword evidence="3" id="KW-1185">Reference proteome</keyword>
<evidence type="ECO:0000313" key="2">
    <source>
        <dbReference type="EMBL" id="KAG5840628.1"/>
    </source>
</evidence>
<dbReference type="AlphaFoldDB" id="A0A9D3RRU7"/>
<accession>A0A9D3RRU7</accession>
<comment type="caution">
    <text evidence="2">The sequence shown here is derived from an EMBL/GenBank/DDBJ whole genome shotgun (WGS) entry which is preliminary data.</text>
</comment>
<proteinExistence type="predicted"/>
<dbReference type="Proteomes" id="UP001044222">
    <property type="component" value="Chromosome 10"/>
</dbReference>
<evidence type="ECO:0000256" key="1">
    <source>
        <dbReference type="SAM" id="MobiDB-lite"/>
    </source>
</evidence>